<feature type="transmembrane region" description="Helical" evidence="11">
    <location>
        <begin position="203"/>
        <end position="222"/>
    </location>
</feature>
<dbReference type="PROSITE" id="PS50255">
    <property type="entry name" value="CYTOCHROME_B5_2"/>
    <property type="match status" value="3"/>
</dbReference>
<dbReference type="CDD" id="cd03506">
    <property type="entry name" value="Delta6-FADS-like"/>
    <property type="match status" value="1"/>
</dbReference>
<dbReference type="PANTHER" id="PTHR19353">
    <property type="entry name" value="FATTY ACID DESATURASE 2"/>
    <property type="match status" value="1"/>
</dbReference>
<feature type="transmembrane region" description="Helical" evidence="11">
    <location>
        <begin position="100"/>
        <end position="118"/>
    </location>
</feature>
<gene>
    <name evidence="13" type="primary">Fad5_1</name>
    <name evidence="13" type="ORF">Bhyg_13591</name>
</gene>
<dbReference type="PROSITE" id="PS00191">
    <property type="entry name" value="CYTOCHROME_B5_1"/>
    <property type="match status" value="4"/>
</dbReference>
<dbReference type="GO" id="GO:0046872">
    <property type="term" value="F:metal ion binding"/>
    <property type="evidence" value="ECO:0007669"/>
    <property type="project" value="UniProtKB-KW"/>
</dbReference>
<keyword evidence="7" id="KW-0560">Oxidoreductase</keyword>
<evidence type="ECO:0000256" key="2">
    <source>
        <dbReference type="ARBA" id="ARBA00009295"/>
    </source>
</evidence>
<accession>A0A9Q0MQB6</accession>
<dbReference type="InterPro" id="IPR005804">
    <property type="entry name" value="FA_desaturase_dom"/>
</dbReference>
<evidence type="ECO:0000256" key="11">
    <source>
        <dbReference type="SAM" id="Phobius"/>
    </source>
</evidence>
<feature type="domain" description="Cytochrome b5 heme-binding" evidence="12">
    <location>
        <begin position="791"/>
        <end position="859"/>
    </location>
</feature>
<comment type="similarity">
    <text evidence="2">Belongs to the fatty acid desaturase type 1 family.</text>
</comment>
<feature type="non-terminal residue" evidence="13">
    <location>
        <position position="1383"/>
    </location>
</feature>
<evidence type="ECO:0000256" key="9">
    <source>
        <dbReference type="ARBA" id="ARBA00023098"/>
    </source>
</evidence>
<evidence type="ECO:0000313" key="13">
    <source>
        <dbReference type="EMBL" id="KAJ6635009.1"/>
    </source>
</evidence>
<evidence type="ECO:0000256" key="8">
    <source>
        <dbReference type="ARBA" id="ARBA00023004"/>
    </source>
</evidence>
<keyword evidence="14" id="KW-1185">Reference proteome</keyword>
<evidence type="ECO:0000256" key="1">
    <source>
        <dbReference type="ARBA" id="ARBA00004141"/>
    </source>
</evidence>
<keyword evidence="3" id="KW-0349">Heme</keyword>
<dbReference type="EMBL" id="WJQU01000004">
    <property type="protein sequence ID" value="KAJ6635009.1"/>
    <property type="molecule type" value="Genomic_DNA"/>
</dbReference>
<dbReference type="InterPro" id="IPR012171">
    <property type="entry name" value="Fatty_acid_desaturase"/>
</dbReference>
<dbReference type="InterPro" id="IPR001199">
    <property type="entry name" value="Cyt_B5-like_heme/steroid-bd"/>
</dbReference>
<dbReference type="PANTHER" id="PTHR19353:SF88">
    <property type="entry name" value="DELTA(5) FATTY ACID DESATURASE FAT-4"/>
    <property type="match status" value="1"/>
</dbReference>
<dbReference type="GO" id="GO:0020037">
    <property type="term" value="F:heme binding"/>
    <property type="evidence" value="ECO:0007669"/>
    <property type="project" value="InterPro"/>
</dbReference>
<dbReference type="Proteomes" id="UP001151699">
    <property type="component" value="Chromosome C"/>
</dbReference>
<evidence type="ECO:0000313" key="14">
    <source>
        <dbReference type="Proteomes" id="UP001151699"/>
    </source>
</evidence>
<keyword evidence="8" id="KW-0408">Iron</keyword>
<dbReference type="InterPro" id="IPR036400">
    <property type="entry name" value="Cyt_B5-like_heme/steroid_sf"/>
</dbReference>
<feature type="domain" description="Cytochrome b5 heme-binding" evidence="12">
    <location>
        <begin position="649"/>
        <end position="717"/>
    </location>
</feature>
<evidence type="ECO:0000256" key="5">
    <source>
        <dbReference type="ARBA" id="ARBA00022723"/>
    </source>
</evidence>
<dbReference type="GO" id="GO:0016717">
    <property type="term" value="F:oxidoreductase activity, acting on paired donors, with oxidation of a pair of donors resulting in the reduction of molecular oxygen to two molecules of water"/>
    <property type="evidence" value="ECO:0007669"/>
    <property type="project" value="TreeGrafter"/>
</dbReference>
<protein>
    <submittedName>
        <fullName evidence="13">Acyl-lipid (8-3)-desaturase</fullName>
    </submittedName>
</protein>
<keyword evidence="10 11" id="KW-0472">Membrane</keyword>
<dbReference type="GO" id="GO:0006629">
    <property type="term" value="P:lipid metabolic process"/>
    <property type="evidence" value="ECO:0007669"/>
    <property type="project" value="UniProtKB-KW"/>
</dbReference>
<evidence type="ECO:0000256" key="4">
    <source>
        <dbReference type="ARBA" id="ARBA00022692"/>
    </source>
</evidence>
<dbReference type="Gene3D" id="3.10.120.10">
    <property type="entry name" value="Cytochrome b5-like heme/steroid binding domain"/>
    <property type="match status" value="4"/>
</dbReference>
<dbReference type="InterPro" id="IPR018506">
    <property type="entry name" value="Cyt_B5_heme-BS"/>
</dbReference>
<keyword evidence="5" id="KW-0479">Metal-binding</keyword>
<name>A0A9Q0MQB6_9DIPT</name>
<evidence type="ECO:0000256" key="6">
    <source>
        <dbReference type="ARBA" id="ARBA00022989"/>
    </source>
</evidence>
<dbReference type="Pfam" id="PF00487">
    <property type="entry name" value="FA_desaturase"/>
    <property type="match status" value="3"/>
</dbReference>
<evidence type="ECO:0000256" key="7">
    <source>
        <dbReference type="ARBA" id="ARBA00023002"/>
    </source>
</evidence>
<evidence type="ECO:0000256" key="3">
    <source>
        <dbReference type="ARBA" id="ARBA00022617"/>
    </source>
</evidence>
<sequence>EFQFEFKTRFNTSQKMDYRKEILFDGDFYDVTDFISKHPGGKVIEFYTEKGEDSTLVIQQLHNRSKEKVKAMMSALKRRPASDSEKLEREGYFEPSYMQAFVRCMEIFFLFGIGYFAFKSENATFTFTGLLFVSLAYTRCGYLMHELGHYSYTGICKIDKILHSIFNGRERIYGSKSGFPVFHRHIFSWIYVWTFQLPLPQRILALVICYMVYIIFFFDWDFHTKPFLLAKDSTLVIQQLHKRSKEKVKAMMSALKRRPASDSEIGLNTAVLQRNRSLTEDFTKLHLELEREGYFEPVQDGNNANNNTEDVKMTRILILQQQEISSKNEFQFEFKTRFNTSQKMDYRKEILFDGDFYDVTDFISKHPGGTVIEYYTEKGEDSTLVIQQLHKRSKEKVKAMMSALKRRPASDSEIGLNTAVLQRNRSLTEDFTKLHLELEREGYFEPSYMQAFVRCMEIFFLFGIGYFAFKSENATFSFIGMVLIGLAHTRCGYLTHELGHYSHTGNCKIDRILHSIFYGVGAGLSATRWRRTHNRHHAMPQRLNHDVDLDTMPILAFNAKVAKNSKDGKGFMVQNQIEHHLFPTIPNFRLPYIKHRVKALAEKHNLPYIQHSYLEAWRKMFTNLYQNEFQFEFKTRFNTSQKMDYRKEILFDGDFYDVTDFISKHPGGTVIEYYTEKGEDSTLVIQQLHKRSKEKVKAMMSALKRRPASDSEIGLNTAVLQRNRSLTEDFTKLHLELEREGYFEPSRSRAIGIEVETYAQSSSCNAPKNEFQFEFKTRFNTSQKMDYRKEILFDGDFYDVTDFISKHPGGTVIEYYTEKGEDSTLVIQQLHKRSKEKVKVMMSALKRRPASDSEIGLNTAVLQRNRSLTEDFTKLHLELEREGYFEPSYMQAFERCMEIFFLFGIGYFAFKSENATFSFIGLVLISLAHTRCGYLMHEHGHYSHTGNCKIDRILNSIFYGVGVGLSATRWRRMHNRHHAMPQRLNHDVDLDTMPILAFNAKVVKNSKDGKGFMVQNQAFLFLIDTLLVGIMWKFFLEPKFVLKRKVYLDMGFMFGHYYFLYLYGFWPSLFISWFTSIFLLGNFSLNHTYLPVTTEPTHFVEYSFLHTADVEHAPWCDWIMGYLNYQIEHHLFPTMPNFRLPYIKHRVKALAEKHNLPYIQHSYLEAWRKMFTNLYQNEFQFEFKTRFNTSQKMDYRKEILFDGDFYDRNRSLTEDFNKLHLELEREGYFEPSYMQAFVRCMEIFFLFGIGYFAFRSENATFSFIGLVLISLVHTRCGYLTHELGHYSHTGNCKIDRILHSIFHGVGVGLSATRWRRTHNRHHAMPQRLNHDVDLDTMPILAFNAKVVKNSKDGKGFMVKNQCNTVKICAEVEVFRRGFFLFYS</sequence>
<keyword evidence="9" id="KW-0443">Lipid metabolism</keyword>
<organism evidence="13 14">
    <name type="scientific">Pseudolycoriella hygida</name>
    <dbReference type="NCBI Taxonomy" id="35572"/>
    <lineage>
        <taxon>Eukaryota</taxon>
        <taxon>Metazoa</taxon>
        <taxon>Ecdysozoa</taxon>
        <taxon>Arthropoda</taxon>
        <taxon>Hexapoda</taxon>
        <taxon>Insecta</taxon>
        <taxon>Pterygota</taxon>
        <taxon>Neoptera</taxon>
        <taxon>Endopterygota</taxon>
        <taxon>Diptera</taxon>
        <taxon>Nematocera</taxon>
        <taxon>Sciaroidea</taxon>
        <taxon>Sciaridae</taxon>
        <taxon>Pseudolycoriella</taxon>
    </lineage>
</organism>
<feature type="transmembrane region" description="Helical" evidence="11">
    <location>
        <begin position="1056"/>
        <end position="1080"/>
    </location>
</feature>
<comment type="caution">
    <text evidence="13">The sequence shown here is derived from an EMBL/GenBank/DDBJ whole genome shotgun (WGS) entry which is preliminary data.</text>
</comment>
<feature type="transmembrane region" description="Helical" evidence="11">
    <location>
        <begin position="1018"/>
        <end position="1036"/>
    </location>
</feature>
<comment type="subcellular location">
    <subcellularLocation>
        <location evidence="1">Membrane</location>
        <topology evidence="1">Multi-pass membrane protein</topology>
    </subcellularLocation>
</comment>
<proteinExistence type="inferred from homology"/>
<feature type="domain" description="Cytochrome b5 heme-binding" evidence="12">
    <location>
        <begin position="350"/>
        <end position="418"/>
    </location>
</feature>
<reference evidence="13" key="1">
    <citation type="submission" date="2022-07" db="EMBL/GenBank/DDBJ databases">
        <authorList>
            <person name="Trinca V."/>
            <person name="Uliana J.V.C."/>
            <person name="Torres T.T."/>
            <person name="Ward R.J."/>
            <person name="Monesi N."/>
        </authorList>
    </citation>
    <scope>NUCLEOTIDE SEQUENCE</scope>
    <source>
        <strain evidence="13">HSMRA1968</strain>
        <tissue evidence="13">Whole embryos</tissue>
    </source>
</reference>
<dbReference type="SUPFAM" id="SSF55856">
    <property type="entry name" value="Cytochrome b5-like heme/steroid binding domain"/>
    <property type="match status" value="4"/>
</dbReference>
<dbReference type="GO" id="GO:0016020">
    <property type="term" value="C:membrane"/>
    <property type="evidence" value="ECO:0007669"/>
    <property type="project" value="UniProtKB-SubCell"/>
</dbReference>
<keyword evidence="6 11" id="KW-1133">Transmembrane helix</keyword>
<dbReference type="OrthoDB" id="260091at2759"/>
<evidence type="ECO:0000259" key="12">
    <source>
        <dbReference type="PROSITE" id="PS50255"/>
    </source>
</evidence>
<keyword evidence="4 11" id="KW-0812">Transmembrane</keyword>
<evidence type="ECO:0000256" key="10">
    <source>
        <dbReference type="ARBA" id="ARBA00023136"/>
    </source>
</evidence>